<dbReference type="AlphaFoldDB" id="A0A0Q9X4I2"/>
<dbReference type="eggNOG" id="ENOG502T6PK">
    <property type="taxonomic scope" value="Eukaryota"/>
</dbReference>
<keyword evidence="1" id="KW-0732">Signal</keyword>
<dbReference type="PhylomeDB" id="A0A0Q9X4I2"/>
<evidence type="ECO:0000313" key="3">
    <source>
        <dbReference type="Proteomes" id="UP000007798"/>
    </source>
</evidence>
<sequence>MRAHLSKFLLFTLCCSIGLDWSTAFFFKTYKKSGLSNYNNYGYGYGHGYGYPGYNNYPSYSSYGQYGGGRPKKNQRTGRTYSQIARVLKPDPYLGLGAARYVPRAPYSPLWG</sequence>
<feature type="signal peptide" evidence="1">
    <location>
        <begin position="1"/>
        <end position="24"/>
    </location>
</feature>
<dbReference type="InParanoid" id="A0A0Q9X4I2"/>
<dbReference type="Proteomes" id="UP000007798">
    <property type="component" value="Unassembled WGS sequence"/>
</dbReference>
<reference evidence="2 3" key="1">
    <citation type="journal article" date="2007" name="Nature">
        <title>Evolution of genes and genomes on the Drosophila phylogeny.</title>
        <authorList>
            <consortium name="Drosophila 12 Genomes Consortium"/>
            <person name="Clark A.G."/>
            <person name="Eisen M.B."/>
            <person name="Smith D.R."/>
            <person name="Bergman C.M."/>
            <person name="Oliver B."/>
            <person name="Markow T.A."/>
            <person name="Kaufman T.C."/>
            <person name="Kellis M."/>
            <person name="Gelbart W."/>
            <person name="Iyer V.N."/>
            <person name="Pollard D.A."/>
            <person name="Sackton T.B."/>
            <person name="Larracuente A.M."/>
            <person name="Singh N.D."/>
            <person name="Abad J.P."/>
            <person name="Abt D.N."/>
            <person name="Adryan B."/>
            <person name="Aguade M."/>
            <person name="Akashi H."/>
            <person name="Anderson W.W."/>
            <person name="Aquadro C.F."/>
            <person name="Ardell D.H."/>
            <person name="Arguello R."/>
            <person name="Artieri C.G."/>
            <person name="Barbash D.A."/>
            <person name="Barker D."/>
            <person name="Barsanti P."/>
            <person name="Batterham P."/>
            <person name="Batzoglou S."/>
            <person name="Begun D."/>
            <person name="Bhutkar A."/>
            <person name="Blanco E."/>
            <person name="Bosak S.A."/>
            <person name="Bradley R.K."/>
            <person name="Brand A.D."/>
            <person name="Brent M.R."/>
            <person name="Brooks A.N."/>
            <person name="Brown R.H."/>
            <person name="Butlin R.K."/>
            <person name="Caggese C."/>
            <person name="Calvi B.R."/>
            <person name="Bernardo de Carvalho A."/>
            <person name="Caspi A."/>
            <person name="Castrezana S."/>
            <person name="Celniker S.E."/>
            <person name="Chang J.L."/>
            <person name="Chapple C."/>
            <person name="Chatterji S."/>
            <person name="Chinwalla A."/>
            <person name="Civetta A."/>
            <person name="Clifton S.W."/>
            <person name="Comeron J.M."/>
            <person name="Costello J.C."/>
            <person name="Coyne J.A."/>
            <person name="Daub J."/>
            <person name="David R.G."/>
            <person name="Delcher A.L."/>
            <person name="Delehaunty K."/>
            <person name="Do C.B."/>
            <person name="Ebling H."/>
            <person name="Edwards K."/>
            <person name="Eickbush T."/>
            <person name="Evans J.D."/>
            <person name="Filipski A."/>
            <person name="Findeiss S."/>
            <person name="Freyhult E."/>
            <person name="Fulton L."/>
            <person name="Fulton R."/>
            <person name="Garcia A.C."/>
            <person name="Gardiner A."/>
            <person name="Garfield D.A."/>
            <person name="Garvin B.E."/>
            <person name="Gibson G."/>
            <person name="Gilbert D."/>
            <person name="Gnerre S."/>
            <person name="Godfrey J."/>
            <person name="Good R."/>
            <person name="Gotea V."/>
            <person name="Gravely B."/>
            <person name="Greenberg A.J."/>
            <person name="Griffiths-Jones S."/>
            <person name="Gross S."/>
            <person name="Guigo R."/>
            <person name="Gustafson E.A."/>
            <person name="Haerty W."/>
            <person name="Hahn M.W."/>
            <person name="Halligan D.L."/>
            <person name="Halpern A.L."/>
            <person name="Halter G.M."/>
            <person name="Han M.V."/>
            <person name="Heger A."/>
            <person name="Hillier L."/>
            <person name="Hinrichs A.S."/>
            <person name="Holmes I."/>
            <person name="Hoskins R.A."/>
            <person name="Hubisz M.J."/>
            <person name="Hultmark D."/>
            <person name="Huntley M.A."/>
            <person name="Jaffe D.B."/>
            <person name="Jagadeeshan S."/>
            <person name="Jeck W.R."/>
            <person name="Johnson J."/>
            <person name="Jones C.D."/>
            <person name="Jordan W.C."/>
            <person name="Karpen G.H."/>
            <person name="Kataoka E."/>
            <person name="Keightley P.D."/>
            <person name="Kheradpour P."/>
            <person name="Kirkness E.F."/>
            <person name="Koerich L.B."/>
            <person name="Kristiansen K."/>
            <person name="Kudrna D."/>
            <person name="Kulathinal R.J."/>
            <person name="Kumar S."/>
            <person name="Kwok R."/>
            <person name="Lander E."/>
            <person name="Langley C.H."/>
            <person name="Lapoint R."/>
            <person name="Lazzaro B.P."/>
            <person name="Lee S.J."/>
            <person name="Levesque L."/>
            <person name="Li R."/>
            <person name="Lin C.F."/>
            <person name="Lin M.F."/>
            <person name="Lindblad-Toh K."/>
            <person name="Llopart A."/>
            <person name="Long M."/>
            <person name="Low L."/>
            <person name="Lozovsky E."/>
            <person name="Lu J."/>
            <person name="Luo M."/>
            <person name="Machado C.A."/>
            <person name="Makalowski W."/>
            <person name="Marzo M."/>
            <person name="Matsuda M."/>
            <person name="Matzkin L."/>
            <person name="McAllister B."/>
            <person name="McBride C.S."/>
            <person name="McKernan B."/>
            <person name="McKernan K."/>
            <person name="Mendez-Lago M."/>
            <person name="Minx P."/>
            <person name="Mollenhauer M.U."/>
            <person name="Montooth K."/>
            <person name="Mount S.M."/>
            <person name="Mu X."/>
            <person name="Myers E."/>
            <person name="Negre B."/>
            <person name="Newfeld S."/>
            <person name="Nielsen R."/>
            <person name="Noor M.A."/>
            <person name="O'Grady P."/>
            <person name="Pachter L."/>
            <person name="Papaceit M."/>
            <person name="Parisi M.J."/>
            <person name="Parisi M."/>
            <person name="Parts L."/>
            <person name="Pedersen J.S."/>
            <person name="Pesole G."/>
            <person name="Phillippy A.M."/>
            <person name="Ponting C.P."/>
            <person name="Pop M."/>
            <person name="Porcelli D."/>
            <person name="Powell J.R."/>
            <person name="Prohaska S."/>
            <person name="Pruitt K."/>
            <person name="Puig M."/>
            <person name="Quesneville H."/>
            <person name="Ram K.R."/>
            <person name="Rand D."/>
            <person name="Rasmussen M.D."/>
            <person name="Reed L.K."/>
            <person name="Reenan R."/>
            <person name="Reily A."/>
            <person name="Remington K.A."/>
            <person name="Rieger T.T."/>
            <person name="Ritchie M.G."/>
            <person name="Robin C."/>
            <person name="Rogers Y.H."/>
            <person name="Rohde C."/>
            <person name="Rozas J."/>
            <person name="Rubenfield M.J."/>
            <person name="Ruiz A."/>
            <person name="Russo S."/>
            <person name="Salzberg S.L."/>
            <person name="Sanchez-Gracia A."/>
            <person name="Saranga D.J."/>
            <person name="Sato H."/>
            <person name="Schaeffer S.W."/>
            <person name="Schatz M.C."/>
            <person name="Schlenke T."/>
            <person name="Schwartz R."/>
            <person name="Segarra C."/>
            <person name="Singh R.S."/>
            <person name="Sirot L."/>
            <person name="Sirota M."/>
            <person name="Sisneros N.B."/>
            <person name="Smith C.D."/>
            <person name="Smith T.F."/>
            <person name="Spieth J."/>
            <person name="Stage D.E."/>
            <person name="Stark A."/>
            <person name="Stephan W."/>
            <person name="Strausberg R.L."/>
            <person name="Strempel S."/>
            <person name="Sturgill D."/>
            <person name="Sutton G."/>
            <person name="Sutton G.G."/>
            <person name="Tao W."/>
            <person name="Teichmann S."/>
            <person name="Tobari Y.N."/>
            <person name="Tomimura Y."/>
            <person name="Tsolas J.M."/>
            <person name="Valente V.L."/>
            <person name="Venter E."/>
            <person name="Venter J.C."/>
            <person name="Vicario S."/>
            <person name="Vieira F.G."/>
            <person name="Vilella A.J."/>
            <person name="Villasante A."/>
            <person name="Walenz B."/>
            <person name="Wang J."/>
            <person name="Wasserman M."/>
            <person name="Watts T."/>
            <person name="Wilson D."/>
            <person name="Wilson R.K."/>
            <person name="Wing R.A."/>
            <person name="Wolfner M.F."/>
            <person name="Wong A."/>
            <person name="Wong G.K."/>
            <person name="Wu C.I."/>
            <person name="Wu G."/>
            <person name="Yamamoto D."/>
            <person name="Yang H.P."/>
            <person name="Yang S.P."/>
            <person name="Yorke J.A."/>
            <person name="Yoshida K."/>
            <person name="Zdobnov E."/>
            <person name="Zhang P."/>
            <person name="Zhang Y."/>
            <person name="Zimin A.V."/>
            <person name="Baldwin J."/>
            <person name="Abdouelleil A."/>
            <person name="Abdulkadir J."/>
            <person name="Abebe A."/>
            <person name="Abera B."/>
            <person name="Abreu J."/>
            <person name="Acer S.C."/>
            <person name="Aftuck L."/>
            <person name="Alexander A."/>
            <person name="An P."/>
            <person name="Anderson E."/>
            <person name="Anderson S."/>
            <person name="Arachi H."/>
            <person name="Azer M."/>
            <person name="Bachantsang P."/>
            <person name="Barry A."/>
            <person name="Bayul T."/>
            <person name="Berlin A."/>
            <person name="Bessette D."/>
            <person name="Bloom T."/>
            <person name="Blye J."/>
            <person name="Boguslavskiy L."/>
            <person name="Bonnet C."/>
            <person name="Boukhgalter B."/>
            <person name="Bourzgui I."/>
            <person name="Brown A."/>
            <person name="Cahill P."/>
            <person name="Channer S."/>
            <person name="Cheshatsang Y."/>
            <person name="Chuda L."/>
            <person name="Citroen M."/>
            <person name="Collymore A."/>
            <person name="Cooke P."/>
            <person name="Costello M."/>
            <person name="D'Aco K."/>
            <person name="Daza R."/>
            <person name="De Haan G."/>
            <person name="DeGray S."/>
            <person name="DeMaso C."/>
            <person name="Dhargay N."/>
            <person name="Dooley K."/>
            <person name="Dooley E."/>
            <person name="Doricent M."/>
            <person name="Dorje P."/>
            <person name="Dorjee K."/>
            <person name="Dupes A."/>
            <person name="Elong R."/>
            <person name="Falk J."/>
            <person name="Farina A."/>
            <person name="Faro S."/>
            <person name="Ferguson D."/>
            <person name="Fisher S."/>
            <person name="Foley C.D."/>
            <person name="Franke A."/>
            <person name="Friedrich D."/>
            <person name="Gadbois L."/>
            <person name="Gearin G."/>
            <person name="Gearin C.R."/>
            <person name="Giannoukos G."/>
            <person name="Goode T."/>
            <person name="Graham J."/>
            <person name="Grandbois E."/>
            <person name="Grewal S."/>
            <person name="Gyaltsen K."/>
            <person name="Hafez N."/>
            <person name="Hagos B."/>
            <person name="Hall J."/>
            <person name="Henson C."/>
            <person name="Hollinger A."/>
            <person name="Honan T."/>
            <person name="Huard M.D."/>
            <person name="Hughes L."/>
            <person name="Hurhula B."/>
            <person name="Husby M.E."/>
            <person name="Kamat A."/>
            <person name="Kanga B."/>
            <person name="Kashin S."/>
            <person name="Khazanovich D."/>
            <person name="Kisner P."/>
            <person name="Lance K."/>
            <person name="Lara M."/>
            <person name="Lee W."/>
            <person name="Lennon N."/>
            <person name="Letendre F."/>
            <person name="LeVine R."/>
            <person name="Lipovsky A."/>
            <person name="Liu X."/>
            <person name="Liu J."/>
            <person name="Liu S."/>
            <person name="Lokyitsang T."/>
            <person name="Lokyitsang Y."/>
            <person name="Lubonja R."/>
            <person name="Lui A."/>
            <person name="MacDonald P."/>
            <person name="Magnisalis V."/>
            <person name="Maru K."/>
            <person name="Matthews C."/>
            <person name="McCusker W."/>
            <person name="McDonough S."/>
            <person name="Mehta T."/>
            <person name="Meldrim J."/>
            <person name="Meneus L."/>
            <person name="Mihai O."/>
            <person name="Mihalev A."/>
            <person name="Mihova T."/>
            <person name="Mittelman R."/>
            <person name="Mlenga V."/>
            <person name="Montmayeur A."/>
            <person name="Mulrain L."/>
            <person name="Navidi A."/>
            <person name="Naylor J."/>
            <person name="Negash T."/>
            <person name="Nguyen T."/>
            <person name="Nguyen N."/>
            <person name="Nicol R."/>
            <person name="Norbu C."/>
            <person name="Norbu N."/>
            <person name="Novod N."/>
            <person name="O'Neill B."/>
            <person name="Osman S."/>
            <person name="Markiewicz E."/>
            <person name="Oyono O.L."/>
            <person name="Patti C."/>
            <person name="Phunkhang P."/>
            <person name="Pierre F."/>
            <person name="Priest M."/>
            <person name="Raghuraman S."/>
            <person name="Rege F."/>
            <person name="Reyes R."/>
            <person name="Rise C."/>
            <person name="Rogov P."/>
            <person name="Ross K."/>
            <person name="Ryan E."/>
            <person name="Settipalli S."/>
            <person name="Shea T."/>
            <person name="Sherpa N."/>
            <person name="Shi L."/>
            <person name="Shih D."/>
            <person name="Sparrow T."/>
            <person name="Spaulding J."/>
            <person name="Stalker J."/>
            <person name="Stange-Thomann N."/>
            <person name="Stavropoulos S."/>
            <person name="Stone C."/>
            <person name="Strader C."/>
            <person name="Tesfaye S."/>
            <person name="Thomson T."/>
            <person name="Thoulutsang Y."/>
            <person name="Thoulutsang D."/>
            <person name="Topham K."/>
            <person name="Topping I."/>
            <person name="Tsamla T."/>
            <person name="Vassiliev H."/>
            <person name="Vo A."/>
            <person name="Wangchuk T."/>
            <person name="Wangdi T."/>
            <person name="Weiand M."/>
            <person name="Wilkinson J."/>
            <person name="Wilson A."/>
            <person name="Yadav S."/>
            <person name="Young G."/>
            <person name="Yu Q."/>
            <person name="Zembek L."/>
            <person name="Zhong D."/>
            <person name="Zimmer A."/>
            <person name="Zwirko Z."/>
            <person name="Jaffe D.B."/>
            <person name="Alvarez P."/>
            <person name="Brockman W."/>
            <person name="Butler J."/>
            <person name="Chin C."/>
            <person name="Gnerre S."/>
            <person name="Grabherr M."/>
            <person name="Kleber M."/>
            <person name="Mauceli E."/>
            <person name="MacCallum I."/>
        </authorList>
    </citation>
    <scope>NUCLEOTIDE SEQUENCE [LARGE SCALE GENOMIC DNA]</scope>
    <source>
        <strain evidence="3">Tucson 14030-0811.24</strain>
    </source>
</reference>
<evidence type="ECO:0000313" key="2">
    <source>
        <dbReference type="EMBL" id="KRF99760.1"/>
    </source>
</evidence>
<dbReference type="KEGG" id="dwi:6649867"/>
<protein>
    <submittedName>
        <fullName evidence="2">Uncharacterized protein</fullName>
    </submittedName>
</protein>
<dbReference type="OrthoDB" id="7871539at2759"/>
<evidence type="ECO:0000256" key="1">
    <source>
        <dbReference type="SAM" id="SignalP"/>
    </source>
</evidence>
<organism evidence="2 3">
    <name type="scientific">Drosophila willistoni</name>
    <name type="common">Fruit fly</name>
    <dbReference type="NCBI Taxonomy" id="7260"/>
    <lineage>
        <taxon>Eukaryota</taxon>
        <taxon>Metazoa</taxon>
        <taxon>Ecdysozoa</taxon>
        <taxon>Arthropoda</taxon>
        <taxon>Hexapoda</taxon>
        <taxon>Insecta</taxon>
        <taxon>Pterygota</taxon>
        <taxon>Neoptera</taxon>
        <taxon>Endopterygota</taxon>
        <taxon>Diptera</taxon>
        <taxon>Brachycera</taxon>
        <taxon>Muscomorpha</taxon>
        <taxon>Ephydroidea</taxon>
        <taxon>Drosophilidae</taxon>
        <taxon>Drosophila</taxon>
        <taxon>Sophophora</taxon>
    </lineage>
</organism>
<accession>A0A0Q9X4I2</accession>
<dbReference type="EMBL" id="CH964251">
    <property type="protein sequence ID" value="KRF99760.1"/>
    <property type="molecule type" value="Genomic_DNA"/>
</dbReference>
<keyword evidence="3" id="KW-1185">Reference proteome</keyword>
<proteinExistence type="predicted"/>
<name>A0A0Q9X4I2_DROWI</name>
<gene>
    <name evidence="2" type="primary">Dwil\GK22756</name>
    <name evidence="2" type="ORF">Dwil_GK22756</name>
</gene>
<feature type="chain" id="PRO_5006387498" evidence="1">
    <location>
        <begin position="25"/>
        <end position="112"/>
    </location>
</feature>